<feature type="coiled-coil region" evidence="1">
    <location>
        <begin position="120"/>
        <end position="191"/>
    </location>
</feature>
<dbReference type="KEGG" id="ful:C4N20_10515"/>
<dbReference type="RefSeq" id="WP_005976115.1">
    <property type="nucleotide sequence ID" value="NZ_CABKNW010000001.1"/>
</dbReference>
<gene>
    <name evidence="2" type="ORF">NCTC12112_00658</name>
</gene>
<dbReference type="GeneID" id="78455246"/>
<proteinExistence type="predicted"/>
<dbReference type="Proteomes" id="UP000249008">
    <property type="component" value="Chromosome 1"/>
</dbReference>
<accession>A0AAX2J8B0</accession>
<evidence type="ECO:0000313" key="3">
    <source>
        <dbReference type="Proteomes" id="UP000249008"/>
    </source>
</evidence>
<protein>
    <submittedName>
        <fullName evidence="2">Uncharacterized protein</fullName>
    </submittedName>
</protein>
<evidence type="ECO:0000313" key="2">
    <source>
        <dbReference type="EMBL" id="SQJ00349.1"/>
    </source>
</evidence>
<name>A0AAX2J8B0_9FUSO</name>
<organism evidence="2 3">
    <name type="scientific">Fusobacterium ulcerans</name>
    <dbReference type="NCBI Taxonomy" id="861"/>
    <lineage>
        <taxon>Bacteria</taxon>
        <taxon>Fusobacteriati</taxon>
        <taxon>Fusobacteriota</taxon>
        <taxon>Fusobacteriia</taxon>
        <taxon>Fusobacteriales</taxon>
        <taxon>Fusobacteriaceae</taxon>
        <taxon>Fusobacterium</taxon>
    </lineage>
</organism>
<dbReference type="EMBL" id="LS483487">
    <property type="protein sequence ID" value="SQJ00349.1"/>
    <property type="molecule type" value="Genomic_DNA"/>
</dbReference>
<sequence>MEKMVKNNEILKFSVEVILQVFRSINKKIDELKEIGDISGIEILEKDVIPKYEKLYGGLTGEAVENFDEEQFSAIKKYIEDIMKENNFSEEYIKNQMELREKFKGDSGAEVVKRFFQYEKKELEKTKYELLDRADKILEEEEKLSMEMKNAIQEEEQIEYIYKLQPVRAEFRKAEEKILKVQEKLDILNKRLVSEWPYEIYGTVSKDEMLKTYNKIMKK</sequence>
<keyword evidence="1" id="KW-0175">Coiled coil</keyword>
<dbReference type="AlphaFoldDB" id="A0AAX2J8B0"/>
<reference evidence="2 3" key="1">
    <citation type="submission" date="2018-06" db="EMBL/GenBank/DDBJ databases">
        <authorList>
            <consortium name="Pathogen Informatics"/>
            <person name="Doyle S."/>
        </authorList>
    </citation>
    <scope>NUCLEOTIDE SEQUENCE [LARGE SCALE GENOMIC DNA]</scope>
    <source>
        <strain evidence="2 3">NCTC12112</strain>
    </source>
</reference>
<evidence type="ECO:0000256" key="1">
    <source>
        <dbReference type="SAM" id="Coils"/>
    </source>
</evidence>